<dbReference type="PANTHER" id="PTHR43300:SF11">
    <property type="entry name" value="ACETYLTRANSFERASE RV3034C-RELATED"/>
    <property type="match status" value="1"/>
</dbReference>
<accession>A0A9X1JV02</accession>
<keyword evidence="2" id="KW-0012">Acyltransferase</keyword>
<comment type="similarity">
    <text evidence="1">Belongs to the transferase hexapeptide repeat family.</text>
</comment>
<proteinExistence type="inferred from homology"/>
<keyword evidence="2" id="KW-0808">Transferase</keyword>
<name>A0A9X1JV02_9FLAO</name>
<dbReference type="CDD" id="cd03349">
    <property type="entry name" value="LbH_XAT"/>
    <property type="match status" value="1"/>
</dbReference>
<evidence type="ECO:0000313" key="4">
    <source>
        <dbReference type="Proteomes" id="UP001138686"/>
    </source>
</evidence>
<dbReference type="PANTHER" id="PTHR43300">
    <property type="entry name" value="ACETYLTRANSFERASE"/>
    <property type="match status" value="1"/>
</dbReference>
<evidence type="ECO:0000256" key="1">
    <source>
        <dbReference type="ARBA" id="ARBA00007274"/>
    </source>
</evidence>
<protein>
    <submittedName>
        <fullName evidence="3">CatB-related O-acetyltransferase</fullName>
    </submittedName>
</protein>
<organism evidence="3 4">
    <name type="scientific">Halomarinibacterium sedimenti</name>
    <dbReference type="NCBI Taxonomy" id="2857106"/>
    <lineage>
        <taxon>Bacteria</taxon>
        <taxon>Pseudomonadati</taxon>
        <taxon>Bacteroidota</taxon>
        <taxon>Flavobacteriia</taxon>
        <taxon>Flavobacteriales</taxon>
        <taxon>Flavobacteriaceae</taxon>
        <taxon>Halomarinibacterium</taxon>
    </lineage>
</organism>
<dbReference type="AlphaFoldDB" id="A0A9X1JV02"/>
<dbReference type="InterPro" id="IPR018357">
    <property type="entry name" value="Hexapep_transf_CS"/>
</dbReference>
<gene>
    <name evidence="3" type="ORF">KXJ69_04965</name>
</gene>
<dbReference type="Pfam" id="PF14602">
    <property type="entry name" value="Hexapep_2"/>
    <property type="match status" value="1"/>
</dbReference>
<evidence type="ECO:0000313" key="3">
    <source>
        <dbReference type="EMBL" id="MBW2937444.1"/>
    </source>
</evidence>
<dbReference type="GO" id="GO:0016746">
    <property type="term" value="F:acyltransferase activity"/>
    <property type="evidence" value="ECO:0007669"/>
    <property type="project" value="UniProtKB-KW"/>
</dbReference>
<comment type="caution">
    <text evidence="3">The sequence shown here is derived from an EMBL/GenBank/DDBJ whole genome shotgun (WGS) entry which is preliminary data.</text>
</comment>
<evidence type="ECO:0000256" key="2">
    <source>
        <dbReference type="ARBA" id="ARBA00023315"/>
    </source>
</evidence>
<dbReference type="Pfam" id="PF00132">
    <property type="entry name" value="Hexapep"/>
    <property type="match status" value="1"/>
</dbReference>
<dbReference type="InterPro" id="IPR001451">
    <property type="entry name" value="Hexapep"/>
</dbReference>
<dbReference type="RefSeq" id="WP_219051870.1">
    <property type="nucleotide sequence ID" value="NZ_JAHWDP010000002.1"/>
</dbReference>
<keyword evidence="4" id="KW-1185">Reference proteome</keyword>
<dbReference type="PROSITE" id="PS00101">
    <property type="entry name" value="HEXAPEP_TRANSFERASES"/>
    <property type="match status" value="1"/>
</dbReference>
<dbReference type="Proteomes" id="UP001138686">
    <property type="component" value="Unassembled WGS sequence"/>
</dbReference>
<dbReference type="EMBL" id="JAHWDP010000002">
    <property type="protein sequence ID" value="MBW2937444.1"/>
    <property type="molecule type" value="Genomic_DNA"/>
</dbReference>
<sequence>MIEFNGKKGTLYRIILKFKNLTDKTGISIGKGSKIVNGTVIGDGSRINGEIIIKGRGSCTIGKYVAFGENIRIITSNHKTDEVILQYALFNRIGFKSLVDPKINVYIGHNVWIGDQAIILPGVTIGNGAIVGAGSVVTKDVPPYGVVAGAPAKFIRSTFSPQEIEEIEKLQWWDWSIEKMKKNKELLRKN</sequence>
<reference evidence="3" key="1">
    <citation type="submission" date="2021-07" db="EMBL/GenBank/DDBJ databases">
        <title>Aureisphaera sp. CAU 1614 isolated from sea sediment.</title>
        <authorList>
            <person name="Kim W."/>
        </authorList>
    </citation>
    <scope>NUCLEOTIDE SEQUENCE</scope>
    <source>
        <strain evidence="3">CAU 1614</strain>
    </source>
</reference>
<dbReference type="InterPro" id="IPR050179">
    <property type="entry name" value="Trans_hexapeptide_repeat"/>
</dbReference>